<sequence>MHTCTAEILGFACQSFQSPGLDARNWSGAMVARLISPDHSKGSGTIHPSPAGPANKTLCMNGAAEASLSSQQALCLSLRFLRPPTGNVTVVANRSLSGSQHFFPPDCDPASRRV</sequence>
<organism evidence="1 2">
    <name type="scientific">Elysia crispata</name>
    <name type="common">lettuce slug</name>
    <dbReference type="NCBI Taxonomy" id="231223"/>
    <lineage>
        <taxon>Eukaryota</taxon>
        <taxon>Metazoa</taxon>
        <taxon>Spiralia</taxon>
        <taxon>Lophotrochozoa</taxon>
        <taxon>Mollusca</taxon>
        <taxon>Gastropoda</taxon>
        <taxon>Heterobranchia</taxon>
        <taxon>Euthyneura</taxon>
        <taxon>Panpulmonata</taxon>
        <taxon>Sacoglossa</taxon>
        <taxon>Placobranchoidea</taxon>
        <taxon>Plakobranchidae</taxon>
        <taxon>Elysia</taxon>
    </lineage>
</organism>
<evidence type="ECO:0000313" key="1">
    <source>
        <dbReference type="EMBL" id="KAK3732444.1"/>
    </source>
</evidence>
<comment type="caution">
    <text evidence="1">The sequence shown here is derived from an EMBL/GenBank/DDBJ whole genome shotgun (WGS) entry which is preliminary data.</text>
</comment>
<gene>
    <name evidence="1" type="ORF">RRG08_037448</name>
</gene>
<dbReference type="AlphaFoldDB" id="A0AAE0Y4Q3"/>
<name>A0AAE0Y4Q3_9GAST</name>
<accession>A0AAE0Y4Q3</accession>
<proteinExistence type="predicted"/>
<dbReference type="EMBL" id="JAWDGP010006959">
    <property type="protein sequence ID" value="KAK3732444.1"/>
    <property type="molecule type" value="Genomic_DNA"/>
</dbReference>
<keyword evidence="2" id="KW-1185">Reference proteome</keyword>
<evidence type="ECO:0000313" key="2">
    <source>
        <dbReference type="Proteomes" id="UP001283361"/>
    </source>
</evidence>
<reference evidence="1" key="1">
    <citation type="journal article" date="2023" name="G3 (Bethesda)">
        <title>A reference genome for the long-term kleptoplast-retaining sea slug Elysia crispata morphotype clarki.</title>
        <authorList>
            <person name="Eastman K.E."/>
            <person name="Pendleton A.L."/>
            <person name="Shaikh M.A."/>
            <person name="Suttiyut T."/>
            <person name="Ogas R."/>
            <person name="Tomko P."/>
            <person name="Gavelis G."/>
            <person name="Widhalm J.R."/>
            <person name="Wisecaver J.H."/>
        </authorList>
    </citation>
    <scope>NUCLEOTIDE SEQUENCE</scope>
    <source>
        <strain evidence="1">ECLA1</strain>
    </source>
</reference>
<protein>
    <submittedName>
        <fullName evidence="1">Uncharacterized protein</fullName>
    </submittedName>
</protein>
<dbReference type="Proteomes" id="UP001283361">
    <property type="component" value="Unassembled WGS sequence"/>
</dbReference>